<evidence type="ECO:0000313" key="2">
    <source>
        <dbReference type="Proteomes" id="UP000692954"/>
    </source>
</evidence>
<proteinExistence type="predicted"/>
<keyword evidence="2" id="KW-1185">Reference proteome</keyword>
<sequence>MKSIENSRKDQVQKQIKLNEEVWNWHSGIHIEQGIENQNRSIRKSNFQIEFTNDGWLNYIMDGTILKAENHFEKNVQPEIIRNIDQIKNLRWKGEYDRKQRKVGKWNAYWRGDNINVGGYYNEDGKKCGKWIEPFVNYYEISQVVIKGEYKQGLKQGEWITYLQNQQIANGIYNEKGQKNGIWVELHDKYSLDRVVTFIGEYKNDLKQGRWMAFDQFSVGNDREIMQILQFNFYCGGGEYNNNGQKIGYWIDIHENYHCQCIVKYSGIYNDYGVRQGQWNIQLKTNYYPAFSQIGGGIYDDNGNKTGKWIELYDEFRNVCQVILEGEYSNGIKQGKWITSFRLNEKHKFKIIGGGEYDSQGRKIGKWIDLNDNFYKQCQVIESGQYENEQRIGSWIIKFRYTINEPFNRIGGGIYDVSGKKNGKWVEIFKNFQNSAQVTFVGDYQEGKKFGKWNIQLRKNLKERIQTIGGGIYDQRGLKHGLWNDLIENFRSTNYVIMKGDYQLGKKQGLWNIYYKKNPQSDLQIIGGGEYDQNSEKNGNWIDLNYSFGNEIFELLLIFMGKYKHGQKLKPFSSQNLI</sequence>
<accession>A0A8S1MJR8</accession>
<evidence type="ECO:0000313" key="1">
    <source>
        <dbReference type="EMBL" id="CAD8077813.1"/>
    </source>
</evidence>
<dbReference type="PANTHER" id="PTHR33706">
    <property type="entry name" value="MORN VARIANT REPEAT PROTEIN"/>
    <property type="match status" value="1"/>
</dbReference>
<protein>
    <submittedName>
        <fullName evidence="1">Uncharacterized protein</fullName>
    </submittedName>
</protein>
<comment type="caution">
    <text evidence="1">The sequence shown here is derived from an EMBL/GenBank/DDBJ whole genome shotgun (WGS) entry which is preliminary data.</text>
</comment>
<gene>
    <name evidence="1" type="ORF">PSON_ATCC_30995.1.T0360334</name>
</gene>
<dbReference type="Proteomes" id="UP000692954">
    <property type="component" value="Unassembled WGS sequence"/>
</dbReference>
<organism evidence="1 2">
    <name type="scientific">Paramecium sonneborni</name>
    <dbReference type="NCBI Taxonomy" id="65129"/>
    <lineage>
        <taxon>Eukaryota</taxon>
        <taxon>Sar</taxon>
        <taxon>Alveolata</taxon>
        <taxon>Ciliophora</taxon>
        <taxon>Intramacronucleata</taxon>
        <taxon>Oligohymenophorea</taxon>
        <taxon>Peniculida</taxon>
        <taxon>Parameciidae</taxon>
        <taxon>Paramecium</taxon>
    </lineage>
</organism>
<name>A0A8S1MJR8_9CILI</name>
<dbReference type="EMBL" id="CAJJDN010000036">
    <property type="protein sequence ID" value="CAD8077813.1"/>
    <property type="molecule type" value="Genomic_DNA"/>
</dbReference>
<dbReference type="PANTHER" id="PTHR33706:SF1">
    <property type="entry name" value="TPR REPEAT PROTEIN"/>
    <property type="match status" value="1"/>
</dbReference>
<dbReference type="AlphaFoldDB" id="A0A8S1MJR8"/>
<dbReference type="OrthoDB" id="298777at2759"/>
<reference evidence="1" key="1">
    <citation type="submission" date="2021-01" db="EMBL/GenBank/DDBJ databases">
        <authorList>
            <consortium name="Genoscope - CEA"/>
            <person name="William W."/>
        </authorList>
    </citation>
    <scope>NUCLEOTIDE SEQUENCE</scope>
</reference>